<organism evidence="2 3">
    <name type="scientific">Enterococcus faecium</name>
    <name type="common">Streptococcus faecium</name>
    <dbReference type="NCBI Taxonomy" id="1352"/>
    <lineage>
        <taxon>Bacteria</taxon>
        <taxon>Bacillati</taxon>
        <taxon>Bacillota</taxon>
        <taxon>Bacilli</taxon>
        <taxon>Lactobacillales</taxon>
        <taxon>Enterococcaceae</taxon>
        <taxon>Enterococcus</taxon>
    </lineage>
</organism>
<dbReference type="PANTHER" id="PTHR35004:SF7">
    <property type="entry name" value="INTEGRASE PROTEIN"/>
    <property type="match status" value="1"/>
</dbReference>
<dbReference type="Gene3D" id="3.30.420.10">
    <property type="entry name" value="Ribonuclease H-like superfamily/Ribonuclease H"/>
    <property type="match status" value="1"/>
</dbReference>
<dbReference type="NCBIfam" id="NF033546">
    <property type="entry name" value="transpos_IS21"/>
    <property type="match status" value="1"/>
</dbReference>
<dbReference type="InterPro" id="IPR001584">
    <property type="entry name" value="Integrase_cat-core"/>
</dbReference>
<dbReference type="InterPro" id="IPR036397">
    <property type="entry name" value="RNaseH_sf"/>
</dbReference>
<dbReference type="GO" id="GO:0015074">
    <property type="term" value="P:DNA integration"/>
    <property type="evidence" value="ECO:0007669"/>
    <property type="project" value="InterPro"/>
</dbReference>
<dbReference type="AlphaFoldDB" id="A0A1S8KKW4"/>
<dbReference type="Proteomes" id="UP000191171">
    <property type="component" value="Unassembled WGS sequence"/>
</dbReference>
<feature type="domain" description="Integrase catalytic" evidence="1">
    <location>
        <begin position="124"/>
        <end position="314"/>
    </location>
</feature>
<evidence type="ECO:0000313" key="2">
    <source>
        <dbReference type="EMBL" id="OOL80336.1"/>
    </source>
</evidence>
<protein>
    <submittedName>
        <fullName evidence="2">Transposase</fullName>
    </submittedName>
</protein>
<comment type="caution">
    <text evidence="2">The sequence shown here is derived from an EMBL/GenBank/DDBJ whole genome shotgun (WGS) entry which is preliminary data.</text>
</comment>
<sequence>MLTLDDIKTIKHLRNNRDQSIDQIRKAMNINWRTAKKYADSDQLFITDPTRKNKSMMDDGWGEIIGSWLEEDLRLRRKLRRTAKAIHEQLKPLGFPGSYRTVCVYISQWKKQRYDETNYQAVDRLDHPIGEAQVDFGTMEVMHEDHMKDIQLLIMSFPYSNATSASAMPAQNQECFLEALKQLFNQCGGVPKTIRIDNLTPAVKKTKSKFEEAQLTDEFLRFTIHYGCDVQVCNPRSGHEKGHVENKVGYVRYNFFSTSPIMDSFESLNKQLEEQLKADRKRTHYSKHQLIEDLWKKENKALHSLPQEDYPIFKEVEAKLNRYHEMKLDQTVIHIPKAYGYSQLTVVLTWNKFKVLTPHGEILMNEYRPYMNKKRLIPWSDIMKQWSNKLNVVSYSRYWKYLPARLQNYLAIDNNHLKYRRIKQLLSLLATYDIQQINEQFYELVVQEDAPSDFDVNWSNYDALTKTGGVQK</sequence>
<evidence type="ECO:0000313" key="3">
    <source>
        <dbReference type="Proteomes" id="UP000191171"/>
    </source>
</evidence>
<dbReference type="PANTHER" id="PTHR35004">
    <property type="entry name" value="TRANSPOSASE RV3428C-RELATED"/>
    <property type="match status" value="1"/>
</dbReference>
<reference evidence="2 3" key="1">
    <citation type="submission" date="2017-02" db="EMBL/GenBank/DDBJ databases">
        <title>Clonality and virulence of isolates of VRE in Hematopoietic Stem Cell Transplanted (HSCT) patients.</title>
        <authorList>
            <person name="Marchi A.P."/>
            <person name="Martins R.C."/>
            <person name="Marie S.K."/>
            <person name="Levin A.S."/>
            <person name="Costa S.F."/>
        </authorList>
    </citation>
    <scope>NUCLEOTIDE SEQUENCE [LARGE SCALE GENOMIC DNA]</scope>
    <source>
        <strain evidence="2 3">LIM1759</strain>
    </source>
</reference>
<evidence type="ECO:0000259" key="1">
    <source>
        <dbReference type="PROSITE" id="PS50994"/>
    </source>
</evidence>
<dbReference type="InterPro" id="IPR012337">
    <property type="entry name" value="RNaseH-like_sf"/>
</dbReference>
<accession>A0A1S8KKW4</accession>
<name>A0A1S8KKW4_ENTFC</name>
<proteinExistence type="predicted"/>
<gene>
    <name evidence="2" type="ORF">B1P95_11570</name>
</gene>
<dbReference type="SUPFAM" id="SSF53098">
    <property type="entry name" value="Ribonuclease H-like"/>
    <property type="match status" value="1"/>
</dbReference>
<dbReference type="EMBL" id="MVGJ01000072">
    <property type="protein sequence ID" value="OOL80336.1"/>
    <property type="molecule type" value="Genomic_DNA"/>
</dbReference>
<dbReference type="PROSITE" id="PS50994">
    <property type="entry name" value="INTEGRASE"/>
    <property type="match status" value="1"/>
</dbReference>
<dbReference type="GO" id="GO:0003676">
    <property type="term" value="F:nucleic acid binding"/>
    <property type="evidence" value="ECO:0007669"/>
    <property type="project" value="InterPro"/>
</dbReference>